<evidence type="ECO:0000313" key="2">
    <source>
        <dbReference type="EMBL" id="KLO15322.1"/>
    </source>
</evidence>
<name>A0A0H2RUQ7_9AGAM</name>
<evidence type="ECO:0000313" key="3">
    <source>
        <dbReference type="Proteomes" id="UP000053477"/>
    </source>
</evidence>
<organism evidence="2 3">
    <name type="scientific">Schizopora paradoxa</name>
    <dbReference type="NCBI Taxonomy" id="27342"/>
    <lineage>
        <taxon>Eukaryota</taxon>
        <taxon>Fungi</taxon>
        <taxon>Dikarya</taxon>
        <taxon>Basidiomycota</taxon>
        <taxon>Agaricomycotina</taxon>
        <taxon>Agaricomycetes</taxon>
        <taxon>Hymenochaetales</taxon>
        <taxon>Schizoporaceae</taxon>
        <taxon>Schizopora</taxon>
    </lineage>
</organism>
<feature type="signal peptide" evidence="1">
    <location>
        <begin position="1"/>
        <end position="22"/>
    </location>
</feature>
<dbReference type="Gene3D" id="2.60.120.260">
    <property type="entry name" value="Galactose-binding domain-like"/>
    <property type="match status" value="1"/>
</dbReference>
<evidence type="ECO:0000256" key="1">
    <source>
        <dbReference type="SAM" id="SignalP"/>
    </source>
</evidence>
<accession>A0A0H2RUQ7</accession>
<dbReference type="OrthoDB" id="2758521at2759"/>
<keyword evidence="3" id="KW-1185">Reference proteome</keyword>
<dbReference type="InParanoid" id="A0A0H2RUQ7"/>
<reference evidence="2 3" key="1">
    <citation type="submission" date="2015-04" db="EMBL/GenBank/DDBJ databases">
        <title>Complete genome sequence of Schizopora paradoxa KUC8140, a cosmopolitan wood degrader in East Asia.</title>
        <authorList>
            <consortium name="DOE Joint Genome Institute"/>
            <person name="Min B."/>
            <person name="Park H."/>
            <person name="Jang Y."/>
            <person name="Kim J.-J."/>
            <person name="Kim K.H."/>
            <person name="Pangilinan J."/>
            <person name="Lipzen A."/>
            <person name="Riley R."/>
            <person name="Grigoriev I.V."/>
            <person name="Spatafora J.W."/>
            <person name="Choi I.-G."/>
        </authorList>
    </citation>
    <scope>NUCLEOTIDE SEQUENCE [LARGE SCALE GENOMIC DNA]</scope>
    <source>
        <strain evidence="2 3">KUC8140</strain>
    </source>
</reference>
<keyword evidence="1" id="KW-0732">Signal</keyword>
<protein>
    <submittedName>
        <fullName evidence="2">Uncharacterized protein</fullName>
    </submittedName>
</protein>
<proteinExistence type="predicted"/>
<dbReference type="STRING" id="27342.A0A0H2RUQ7"/>
<gene>
    <name evidence="2" type="ORF">SCHPADRAFT_824858</name>
</gene>
<dbReference type="AlphaFoldDB" id="A0A0H2RUQ7"/>
<sequence length="183" mass="19858">MGSLRALLVLGAFFHHLKSVRASIETNVTVDDQAPSNNSVLVYMPPMVWNEGAGCDFCSAKPNESFAFDGTWHDAAYNPGDSTAEISISFTGTAIYTFFIVPDMNSQTTNLNFTLDGVPAGSFQHPLGNRTQFLYNVSTFGRAGLENAAHSLIITSGGNTSSLLLFDYLVYTYVSSWFAINCP</sequence>
<dbReference type="Proteomes" id="UP000053477">
    <property type="component" value="Unassembled WGS sequence"/>
</dbReference>
<dbReference type="EMBL" id="KQ085931">
    <property type="protein sequence ID" value="KLO15322.1"/>
    <property type="molecule type" value="Genomic_DNA"/>
</dbReference>
<feature type="chain" id="PRO_5005201783" evidence="1">
    <location>
        <begin position="23"/>
        <end position="183"/>
    </location>
</feature>